<comment type="caution">
    <text evidence="1">The sequence shown here is derived from an EMBL/GenBank/DDBJ whole genome shotgun (WGS) entry which is preliminary data.</text>
</comment>
<accession>A0A919E7U0</accession>
<evidence type="ECO:0000313" key="2">
    <source>
        <dbReference type="Proteomes" id="UP000630923"/>
    </source>
</evidence>
<proteinExistence type="predicted"/>
<dbReference type="AlphaFoldDB" id="A0A919E7U0"/>
<name>A0A919E7U0_9PROT</name>
<evidence type="ECO:0000313" key="1">
    <source>
        <dbReference type="EMBL" id="GHF27148.1"/>
    </source>
</evidence>
<dbReference type="Proteomes" id="UP000630923">
    <property type="component" value="Unassembled WGS sequence"/>
</dbReference>
<reference evidence="1" key="2">
    <citation type="submission" date="2020-09" db="EMBL/GenBank/DDBJ databases">
        <authorList>
            <person name="Sun Q."/>
            <person name="Kim S."/>
        </authorList>
    </citation>
    <scope>NUCLEOTIDE SEQUENCE</scope>
    <source>
        <strain evidence="1">KCTC 42590</strain>
    </source>
</reference>
<sequence>MSLCVVCVSLDDCSEDESPHDTTANEADTIRARNKNAFKLSNRKKLRTLKSGHHLRVNSLTCLTFSPYN</sequence>
<protein>
    <submittedName>
        <fullName evidence="1">Uncharacterized protein</fullName>
    </submittedName>
</protein>
<reference evidence="1" key="1">
    <citation type="journal article" date="2014" name="Int. J. Syst. Evol. Microbiol.">
        <title>Complete genome sequence of Corynebacterium casei LMG S-19264T (=DSM 44701T), isolated from a smear-ripened cheese.</title>
        <authorList>
            <consortium name="US DOE Joint Genome Institute (JGI-PGF)"/>
            <person name="Walter F."/>
            <person name="Albersmeier A."/>
            <person name="Kalinowski J."/>
            <person name="Ruckert C."/>
        </authorList>
    </citation>
    <scope>NUCLEOTIDE SEQUENCE</scope>
    <source>
        <strain evidence="1">KCTC 42590</strain>
    </source>
</reference>
<organism evidence="1 2">
    <name type="scientific">Kordiimonas sediminis</name>
    <dbReference type="NCBI Taxonomy" id="1735581"/>
    <lineage>
        <taxon>Bacteria</taxon>
        <taxon>Pseudomonadati</taxon>
        <taxon>Pseudomonadota</taxon>
        <taxon>Alphaproteobacteria</taxon>
        <taxon>Kordiimonadales</taxon>
        <taxon>Kordiimonadaceae</taxon>
        <taxon>Kordiimonas</taxon>
    </lineage>
</organism>
<dbReference type="EMBL" id="BNCI01000002">
    <property type="protein sequence ID" value="GHF27148.1"/>
    <property type="molecule type" value="Genomic_DNA"/>
</dbReference>
<gene>
    <name evidence="1" type="ORF">GCM10017044_22740</name>
</gene>
<keyword evidence="2" id="KW-1185">Reference proteome</keyword>